<keyword evidence="2" id="KW-1185">Reference proteome</keyword>
<evidence type="ECO:0000313" key="2">
    <source>
        <dbReference type="Proteomes" id="UP000805193"/>
    </source>
</evidence>
<comment type="caution">
    <text evidence="1">The sequence shown here is derived from an EMBL/GenBank/DDBJ whole genome shotgun (WGS) entry which is preliminary data.</text>
</comment>
<reference evidence="1 2" key="1">
    <citation type="journal article" date="2020" name="Cell">
        <title>Large-Scale Comparative Analyses of Tick Genomes Elucidate Their Genetic Diversity and Vector Capacities.</title>
        <authorList>
            <consortium name="Tick Genome and Microbiome Consortium (TIGMIC)"/>
            <person name="Jia N."/>
            <person name="Wang J."/>
            <person name="Shi W."/>
            <person name="Du L."/>
            <person name="Sun Y."/>
            <person name="Zhan W."/>
            <person name="Jiang J.F."/>
            <person name="Wang Q."/>
            <person name="Zhang B."/>
            <person name="Ji P."/>
            <person name="Bell-Sakyi L."/>
            <person name="Cui X.M."/>
            <person name="Yuan T.T."/>
            <person name="Jiang B.G."/>
            <person name="Yang W.F."/>
            <person name="Lam T.T."/>
            <person name="Chang Q.C."/>
            <person name="Ding S.J."/>
            <person name="Wang X.J."/>
            <person name="Zhu J.G."/>
            <person name="Ruan X.D."/>
            <person name="Zhao L."/>
            <person name="Wei J.T."/>
            <person name="Ye R.Z."/>
            <person name="Que T.C."/>
            <person name="Du C.H."/>
            <person name="Zhou Y.H."/>
            <person name="Cheng J.X."/>
            <person name="Dai P.F."/>
            <person name="Guo W.B."/>
            <person name="Han X.H."/>
            <person name="Huang E.J."/>
            <person name="Li L.F."/>
            <person name="Wei W."/>
            <person name="Gao Y.C."/>
            <person name="Liu J.Z."/>
            <person name="Shao H.Z."/>
            <person name="Wang X."/>
            <person name="Wang C.C."/>
            <person name="Yang T.C."/>
            <person name="Huo Q.B."/>
            <person name="Li W."/>
            <person name="Chen H.Y."/>
            <person name="Chen S.E."/>
            <person name="Zhou L.G."/>
            <person name="Ni X.B."/>
            <person name="Tian J.H."/>
            <person name="Sheng Y."/>
            <person name="Liu T."/>
            <person name="Pan Y.S."/>
            <person name="Xia L.Y."/>
            <person name="Li J."/>
            <person name="Zhao F."/>
            <person name="Cao W.C."/>
        </authorList>
    </citation>
    <scope>NUCLEOTIDE SEQUENCE [LARGE SCALE GENOMIC DNA]</scope>
    <source>
        <strain evidence="1">Iper-2018</strain>
    </source>
</reference>
<gene>
    <name evidence="1" type="ORF">HPB47_016312</name>
</gene>
<protein>
    <submittedName>
        <fullName evidence="1">Uncharacterized protein</fullName>
    </submittedName>
</protein>
<feature type="non-terminal residue" evidence="1">
    <location>
        <position position="1"/>
    </location>
</feature>
<proteinExistence type="predicted"/>
<dbReference type="Proteomes" id="UP000805193">
    <property type="component" value="Unassembled WGS sequence"/>
</dbReference>
<accession>A0AC60R2H0</accession>
<organism evidence="1 2">
    <name type="scientific">Ixodes persulcatus</name>
    <name type="common">Taiga tick</name>
    <dbReference type="NCBI Taxonomy" id="34615"/>
    <lineage>
        <taxon>Eukaryota</taxon>
        <taxon>Metazoa</taxon>
        <taxon>Ecdysozoa</taxon>
        <taxon>Arthropoda</taxon>
        <taxon>Chelicerata</taxon>
        <taxon>Arachnida</taxon>
        <taxon>Acari</taxon>
        <taxon>Parasitiformes</taxon>
        <taxon>Ixodida</taxon>
        <taxon>Ixodoidea</taxon>
        <taxon>Ixodidae</taxon>
        <taxon>Ixodinae</taxon>
        <taxon>Ixodes</taxon>
    </lineage>
</organism>
<evidence type="ECO:0000313" key="1">
    <source>
        <dbReference type="EMBL" id="KAG0445358.1"/>
    </source>
</evidence>
<name>A0AC60R2H0_IXOPE</name>
<dbReference type="EMBL" id="JABSTQ010000501">
    <property type="protein sequence ID" value="KAG0445358.1"/>
    <property type="molecule type" value="Genomic_DNA"/>
</dbReference>
<sequence length="92" mass="10560">NASPEVVKVLVGNKCDATHIRQIEKERGEKMAESFDIPFFECSCKQNINIQEAFVTLARKIREQREQRRPVLLPPHGLRAIVAEIVSLQLDY</sequence>